<gene>
    <name evidence="1" type="ORF">HY730_09950</name>
</gene>
<dbReference type="Proteomes" id="UP000772181">
    <property type="component" value="Unassembled WGS sequence"/>
</dbReference>
<dbReference type="Pfam" id="PF11376">
    <property type="entry name" value="DUF3179"/>
    <property type="match status" value="1"/>
</dbReference>
<organism evidence="1 2">
    <name type="scientific">Tectimicrobiota bacterium</name>
    <dbReference type="NCBI Taxonomy" id="2528274"/>
    <lineage>
        <taxon>Bacteria</taxon>
        <taxon>Pseudomonadati</taxon>
        <taxon>Nitrospinota/Tectimicrobiota group</taxon>
        <taxon>Candidatus Tectimicrobiota</taxon>
    </lineage>
</organism>
<reference evidence="1" key="1">
    <citation type="submission" date="2020-07" db="EMBL/GenBank/DDBJ databases">
        <title>Huge and variable diversity of episymbiotic CPR bacteria and DPANN archaea in groundwater ecosystems.</title>
        <authorList>
            <person name="He C.Y."/>
            <person name="Keren R."/>
            <person name="Whittaker M."/>
            <person name="Farag I.F."/>
            <person name="Doudna J."/>
            <person name="Cate J.H.D."/>
            <person name="Banfield J.F."/>
        </authorList>
    </citation>
    <scope>NUCLEOTIDE SEQUENCE</scope>
    <source>
        <strain evidence="1">NC_groundwater_1482_Ag_S-0.65um_47_24</strain>
    </source>
</reference>
<evidence type="ECO:0000313" key="2">
    <source>
        <dbReference type="Proteomes" id="UP000772181"/>
    </source>
</evidence>
<protein>
    <submittedName>
        <fullName evidence="1">DUF3179 domain-containing protein</fullName>
    </submittedName>
</protein>
<accession>A0A933GMJ6</accession>
<evidence type="ECO:0000313" key="1">
    <source>
        <dbReference type="EMBL" id="MBI4596676.1"/>
    </source>
</evidence>
<dbReference type="InterPro" id="IPR021516">
    <property type="entry name" value="DUF3179"/>
</dbReference>
<dbReference type="EMBL" id="JACQWF010000429">
    <property type="protein sequence ID" value="MBI4596676.1"/>
    <property type="molecule type" value="Genomic_DNA"/>
</dbReference>
<dbReference type="AlphaFoldDB" id="A0A933GMJ6"/>
<sequence length="192" mass="22148">MVYSRKVDDKTYTFGVSGRLYKSNVLLYDHQTESLWSQLKEMAVSGPLAVKKLQKFPSRRATWKTWQSENPDTTVLSRDTGYNRDYAVDPYEGYYRALGFWFPIGDVRTDLSAKEMILGIEVEGKAKAYPLSLLRIKTGVLKDKLGNRTIEVEVSQDGEVRGVRDERGQVVPSIFSYWFAWQAFHPDTLVYR</sequence>
<name>A0A933GMJ6_UNCTE</name>
<comment type="caution">
    <text evidence="1">The sequence shown here is derived from an EMBL/GenBank/DDBJ whole genome shotgun (WGS) entry which is preliminary data.</text>
</comment>
<proteinExistence type="predicted"/>